<protein>
    <submittedName>
        <fullName evidence="2">Uncharacterized protein</fullName>
    </submittedName>
</protein>
<keyword evidence="3" id="KW-1185">Reference proteome</keyword>
<dbReference type="EMBL" id="VZQQ01000064">
    <property type="protein sequence ID" value="MBC8751722.1"/>
    <property type="molecule type" value="Genomic_DNA"/>
</dbReference>
<evidence type="ECO:0000256" key="1">
    <source>
        <dbReference type="SAM" id="MobiDB-lite"/>
    </source>
</evidence>
<proteinExistence type="predicted"/>
<gene>
    <name evidence="2" type="ORF">F6X42_36070</name>
</gene>
<name>A0ABR7PZN5_9BURK</name>
<dbReference type="Proteomes" id="UP000736373">
    <property type="component" value="Unassembled WGS sequence"/>
</dbReference>
<sequence length="104" mass="11058">MAHRTQKRRRLLHGALRKTTARFLTIRTNTPSCAINEGTNGGPLLTTETSNAESAYRPCPGHLAPECPALPGIALRGMSEKNILVLMDGERSAPDAFASGGSIS</sequence>
<reference evidence="2 3" key="1">
    <citation type="submission" date="2019-09" db="EMBL/GenBank/DDBJ databases">
        <title>Paraburkholderia podalyriae sp. nov., A South African Podalyria-associated rhizobium.</title>
        <authorList>
            <person name="Mavima L."/>
            <person name="Beukes C.W."/>
            <person name="Palmer M."/>
            <person name="De Meyer S.E."/>
            <person name="James E.K."/>
            <person name="Maluk M."/>
            <person name="Avontuur J.R."/>
            <person name="Chan W.Y."/>
            <person name="Venter S.N."/>
            <person name="Steenkamp E.T."/>
        </authorList>
    </citation>
    <scope>NUCLEOTIDE SEQUENCE [LARGE SCALE GENOMIC DNA]</scope>
    <source>
        <strain evidence="2 3">WC7.3b</strain>
    </source>
</reference>
<evidence type="ECO:0000313" key="3">
    <source>
        <dbReference type="Proteomes" id="UP000736373"/>
    </source>
</evidence>
<comment type="caution">
    <text evidence="2">The sequence shown here is derived from an EMBL/GenBank/DDBJ whole genome shotgun (WGS) entry which is preliminary data.</text>
</comment>
<accession>A0ABR7PZN5</accession>
<organism evidence="2 3">
    <name type="scientific">Paraburkholderia podalyriae</name>
    <dbReference type="NCBI Taxonomy" id="1938811"/>
    <lineage>
        <taxon>Bacteria</taxon>
        <taxon>Pseudomonadati</taxon>
        <taxon>Pseudomonadota</taxon>
        <taxon>Betaproteobacteria</taxon>
        <taxon>Burkholderiales</taxon>
        <taxon>Burkholderiaceae</taxon>
        <taxon>Paraburkholderia</taxon>
    </lineage>
</organism>
<evidence type="ECO:0000313" key="2">
    <source>
        <dbReference type="EMBL" id="MBC8751722.1"/>
    </source>
</evidence>
<feature type="region of interest" description="Disordered" evidence="1">
    <location>
        <begin position="34"/>
        <end position="53"/>
    </location>
</feature>